<keyword evidence="2" id="KW-1185">Reference proteome</keyword>
<sequence>MAYLANYFKRQDLSDIDIVFRLNQVEQQVQPGISEDDASPPMKRGRRETVDEAVDAADKHSLQLSRFPGHKIVLFSGRHWQAQRTAADTCKHGRASGSSAAAARDSVHLTINSAEQLPAAEAVIAAMYGVLDALSRLQPEQLVHAVVIADMLGAGD</sequence>
<gene>
    <name evidence="1" type="ORF">BQ4739_LOCUS7901</name>
</gene>
<evidence type="ECO:0000313" key="1">
    <source>
        <dbReference type="EMBL" id="SZX67512.1"/>
    </source>
</evidence>
<proteinExistence type="predicted"/>
<accession>A0A383VRW7</accession>
<organism evidence="1 2">
    <name type="scientific">Tetradesmus obliquus</name>
    <name type="common">Green alga</name>
    <name type="synonym">Acutodesmus obliquus</name>
    <dbReference type="NCBI Taxonomy" id="3088"/>
    <lineage>
        <taxon>Eukaryota</taxon>
        <taxon>Viridiplantae</taxon>
        <taxon>Chlorophyta</taxon>
        <taxon>core chlorophytes</taxon>
        <taxon>Chlorophyceae</taxon>
        <taxon>CS clade</taxon>
        <taxon>Sphaeropleales</taxon>
        <taxon>Scenedesmaceae</taxon>
        <taxon>Tetradesmus</taxon>
    </lineage>
</organism>
<dbReference type="AlphaFoldDB" id="A0A383VRW7"/>
<protein>
    <submittedName>
        <fullName evidence="1">Uncharacterized protein</fullName>
    </submittedName>
</protein>
<evidence type="ECO:0000313" key="2">
    <source>
        <dbReference type="Proteomes" id="UP000256970"/>
    </source>
</evidence>
<name>A0A383VRW7_TETOB</name>
<reference evidence="1 2" key="1">
    <citation type="submission" date="2016-10" db="EMBL/GenBank/DDBJ databases">
        <authorList>
            <person name="Cai Z."/>
        </authorList>
    </citation>
    <scope>NUCLEOTIDE SEQUENCE [LARGE SCALE GENOMIC DNA]</scope>
</reference>
<dbReference type="Proteomes" id="UP000256970">
    <property type="component" value="Unassembled WGS sequence"/>
</dbReference>
<dbReference type="EMBL" id="FNXT01000803">
    <property type="protein sequence ID" value="SZX67512.1"/>
    <property type="molecule type" value="Genomic_DNA"/>
</dbReference>